<reference evidence="6 7" key="1">
    <citation type="submission" date="2023-08" db="EMBL/GenBank/DDBJ databases">
        <title>Black Yeasts Isolated from many extreme environments.</title>
        <authorList>
            <person name="Coleine C."/>
            <person name="Stajich J.E."/>
            <person name="Selbmann L."/>
        </authorList>
    </citation>
    <scope>NUCLEOTIDE SEQUENCE [LARGE SCALE GENOMIC DNA]</scope>
    <source>
        <strain evidence="6 7">CCFEE 536</strain>
    </source>
</reference>
<proteinExistence type="predicted"/>
<evidence type="ECO:0000313" key="7">
    <source>
        <dbReference type="Proteomes" id="UP001357485"/>
    </source>
</evidence>
<feature type="transmembrane region" description="Helical" evidence="5">
    <location>
        <begin position="12"/>
        <end position="33"/>
    </location>
</feature>
<dbReference type="PANTHER" id="PTHR21576">
    <property type="entry name" value="UNCHARACTERIZED NODULIN-LIKE PROTEIN"/>
    <property type="match status" value="1"/>
</dbReference>
<evidence type="ECO:0000313" key="6">
    <source>
        <dbReference type="EMBL" id="KAK5276815.1"/>
    </source>
</evidence>
<dbReference type="EMBL" id="JAVRRA010003086">
    <property type="protein sequence ID" value="KAK5276815.1"/>
    <property type="molecule type" value="Genomic_DNA"/>
</dbReference>
<evidence type="ECO:0000256" key="2">
    <source>
        <dbReference type="ARBA" id="ARBA00022692"/>
    </source>
</evidence>
<organism evidence="6 7">
    <name type="scientific">Cryomyces antarcticus</name>
    <dbReference type="NCBI Taxonomy" id="329879"/>
    <lineage>
        <taxon>Eukaryota</taxon>
        <taxon>Fungi</taxon>
        <taxon>Dikarya</taxon>
        <taxon>Ascomycota</taxon>
        <taxon>Pezizomycotina</taxon>
        <taxon>Dothideomycetes</taxon>
        <taxon>Dothideomycetes incertae sedis</taxon>
        <taxon>Cryomyces</taxon>
    </lineage>
</organism>
<name>A0ABR0M3B8_9PEZI</name>
<evidence type="ECO:0000256" key="5">
    <source>
        <dbReference type="SAM" id="Phobius"/>
    </source>
</evidence>
<dbReference type="Proteomes" id="UP001357485">
    <property type="component" value="Unassembled WGS sequence"/>
</dbReference>
<keyword evidence="4 5" id="KW-0472">Membrane</keyword>
<evidence type="ECO:0000256" key="1">
    <source>
        <dbReference type="ARBA" id="ARBA00004141"/>
    </source>
</evidence>
<keyword evidence="2 5" id="KW-0812">Transmembrane</keyword>
<comment type="subcellular location">
    <subcellularLocation>
        <location evidence="1">Membrane</location>
        <topology evidence="1">Multi-pass membrane protein</topology>
    </subcellularLocation>
</comment>
<keyword evidence="7" id="KW-1185">Reference proteome</keyword>
<sequence>ICALRIENPNFLWFVSGLTGLAYGALFGVYPALVADAFGVEGLSLNWGCMILSPVLFGNIFNLTYGKIYDHHSTILPGGERDCPDGLNCYARSYWVTGAASVLGIGLSLWAIRHEHVQKRLERRAEHEGLREA</sequence>
<evidence type="ECO:0008006" key="8">
    <source>
        <dbReference type="Google" id="ProtNLM"/>
    </source>
</evidence>
<comment type="caution">
    <text evidence="6">The sequence shown here is derived from an EMBL/GenBank/DDBJ whole genome shotgun (WGS) entry which is preliminary data.</text>
</comment>
<protein>
    <recommendedName>
        <fullName evidence="8">Nodulin-like domain-containing protein</fullName>
    </recommendedName>
</protein>
<dbReference type="PANTHER" id="PTHR21576:SF158">
    <property type="entry name" value="RIBOSOMAL RNA-PROCESSING PROTEIN 12-LIKE CONSERVED DOMAIN-CONTAINING PROTEIN"/>
    <property type="match status" value="1"/>
</dbReference>
<feature type="transmembrane region" description="Helical" evidence="5">
    <location>
        <begin position="45"/>
        <end position="65"/>
    </location>
</feature>
<feature type="non-terminal residue" evidence="6">
    <location>
        <position position="1"/>
    </location>
</feature>
<dbReference type="SUPFAM" id="SSF103473">
    <property type="entry name" value="MFS general substrate transporter"/>
    <property type="match status" value="1"/>
</dbReference>
<keyword evidence="3 5" id="KW-1133">Transmembrane helix</keyword>
<accession>A0ABR0M3B8</accession>
<dbReference type="InterPro" id="IPR036259">
    <property type="entry name" value="MFS_trans_sf"/>
</dbReference>
<evidence type="ECO:0000256" key="4">
    <source>
        <dbReference type="ARBA" id="ARBA00023136"/>
    </source>
</evidence>
<gene>
    <name evidence="6" type="ORF">LTR16_010649</name>
</gene>
<evidence type="ECO:0000256" key="3">
    <source>
        <dbReference type="ARBA" id="ARBA00022989"/>
    </source>
</evidence>